<evidence type="ECO:0000313" key="1">
    <source>
        <dbReference type="EMBL" id="KCZ96072.1"/>
    </source>
</evidence>
<dbReference type="Proteomes" id="UP000025061">
    <property type="component" value="Unassembled WGS sequence"/>
</dbReference>
<dbReference type="RefSeq" id="WP_011646019.1">
    <property type="nucleotide sequence ID" value="NZ_ARYI01000001.1"/>
</dbReference>
<dbReference type="EMBL" id="ARYI01000001">
    <property type="protein sequence ID" value="KCZ96072.1"/>
    <property type="molecule type" value="Genomic_DNA"/>
</dbReference>
<comment type="caution">
    <text evidence="1">The sequence shown here is derived from an EMBL/GenBank/DDBJ whole genome shotgun (WGS) entry which is preliminary data.</text>
</comment>
<organism evidence="1 2">
    <name type="scientific">Hyphomonas hirschiana VP5</name>
    <dbReference type="NCBI Taxonomy" id="1280951"/>
    <lineage>
        <taxon>Bacteria</taxon>
        <taxon>Pseudomonadati</taxon>
        <taxon>Pseudomonadota</taxon>
        <taxon>Alphaproteobacteria</taxon>
        <taxon>Hyphomonadales</taxon>
        <taxon>Hyphomonadaceae</taxon>
        <taxon>Hyphomonas</taxon>
    </lineage>
</organism>
<gene>
    <name evidence="1" type="ORF">HHI_00295</name>
</gene>
<name>A0A059FZG0_9PROT</name>
<reference evidence="1 2" key="1">
    <citation type="submission" date="2013-04" db="EMBL/GenBank/DDBJ databases">
        <title>Hyphomonas hirschiana VP5 Genome Sequencing.</title>
        <authorList>
            <person name="Lai Q."/>
            <person name="Shao Z."/>
        </authorList>
    </citation>
    <scope>NUCLEOTIDE SEQUENCE [LARGE SCALE GENOMIC DNA]</scope>
    <source>
        <strain evidence="1 2">VP5</strain>
    </source>
</reference>
<sequence length="57" mass="6391">MALRGENSQYGGKGMLVGDSDRQFLWYLQLKKAWAEAGGCPETFCNPIAPATLRWRT</sequence>
<proteinExistence type="predicted"/>
<dbReference type="OrthoDB" id="8482142at2"/>
<evidence type="ECO:0000313" key="2">
    <source>
        <dbReference type="Proteomes" id="UP000025061"/>
    </source>
</evidence>
<accession>A0A059FZG0</accession>
<dbReference type="PATRIC" id="fig|1280951.3.peg.59"/>
<keyword evidence="2" id="KW-1185">Reference proteome</keyword>
<protein>
    <submittedName>
        <fullName evidence="1">Uncharacterized protein</fullName>
    </submittedName>
</protein>
<dbReference type="AlphaFoldDB" id="A0A059FZG0"/>